<evidence type="ECO:0000313" key="1">
    <source>
        <dbReference type="EMBL" id="CAH9062332.1"/>
    </source>
</evidence>
<reference evidence="1 2" key="1">
    <citation type="submission" date="2022-07" db="EMBL/GenBank/DDBJ databases">
        <authorList>
            <person name="Criscuolo A."/>
        </authorList>
    </citation>
    <scope>NUCLEOTIDE SEQUENCE [LARGE SCALE GENOMIC DNA]</scope>
    <source>
        <strain evidence="2">CIP 111951</strain>
    </source>
</reference>
<evidence type="ECO:0000313" key="2">
    <source>
        <dbReference type="Proteomes" id="UP001152485"/>
    </source>
</evidence>
<comment type="caution">
    <text evidence="1">The sequence shown here is derived from an EMBL/GenBank/DDBJ whole genome shotgun (WGS) entry which is preliminary data.</text>
</comment>
<protein>
    <submittedName>
        <fullName evidence="1">Uncharacterized protein</fullName>
    </submittedName>
</protein>
<accession>A0ABN8URS4</accession>
<proteinExistence type="predicted"/>
<sequence>MVSVYGKDILSHRRGCRIALCEQANSLQPNQQQQKE</sequence>
<dbReference type="Proteomes" id="UP001152485">
    <property type="component" value="Unassembled WGS sequence"/>
</dbReference>
<gene>
    <name evidence="1" type="ORF">PSECIP111951_02668</name>
</gene>
<name>A0ABN8URS4_9GAMM</name>
<organism evidence="1 2">
    <name type="scientific">Pseudoalteromonas holothuriae</name>
    <dbReference type="NCBI Taxonomy" id="2963714"/>
    <lineage>
        <taxon>Bacteria</taxon>
        <taxon>Pseudomonadati</taxon>
        <taxon>Pseudomonadota</taxon>
        <taxon>Gammaproteobacteria</taxon>
        <taxon>Alteromonadales</taxon>
        <taxon>Pseudoalteromonadaceae</taxon>
        <taxon>Pseudoalteromonas</taxon>
    </lineage>
</organism>
<dbReference type="EMBL" id="CAMAPD010000013">
    <property type="protein sequence ID" value="CAH9062332.1"/>
    <property type="molecule type" value="Genomic_DNA"/>
</dbReference>